<protein>
    <recommendedName>
        <fullName evidence="1">Probable queuosine precursor transporter</fullName>
        <shortName evidence="1">Q precursor transporter</shortName>
    </recommendedName>
</protein>
<keyword evidence="1" id="KW-1003">Cell membrane</keyword>
<dbReference type="PANTHER" id="PTHR34300:SF1">
    <property type="entry name" value="QUEUOSINE PRECURSOR TRANSPORTER"/>
    <property type="match status" value="1"/>
</dbReference>
<accession>A0A9W6JKK9</accession>
<comment type="function">
    <text evidence="1">Involved in the import of queuosine (Q) precursors, required for Q precursor salvage.</text>
</comment>
<dbReference type="HAMAP" id="MF_02088">
    <property type="entry name" value="Q_prec_transport"/>
    <property type="match status" value="1"/>
</dbReference>
<feature type="transmembrane region" description="Helical" evidence="1">
    <location>
        <begin position="42"/>
        <end position="59"/>
    </location>
</feature>
<organism evidence="2 3">
    <name type="scientific">Methylopila turkensis</name>
    <dbReference type="NCBI Taxonomy" id="1437816"/>
    <lineage>
        <taxon>Bacteria</taxon>
        <taxon>Pseudomonadati</taxon>
        <taxon>Pseudomonadota</taxon>
        <taxon>Alphaproteobacteria</taxon>
        <taxon>Hyphomicrobiales</taxon>
        <taxon>Methylopilaceae</taxon>
        <taxon>Methylopila</taxon>
    </lineage>
</organism>
<keyword evidence="1" id="KW-0472">Membrane</keyword>
<reference evidence="2" key="2">
    <citation type="submission" date="2023-01" db="EMBL/GenBank/DDBJ databases">
        <authorList>
            <person name="Sun Q."/>
            <person name="Evtushenko L."/>
        </authorList>
    </citation>
    <scope>NUCLEOTIDE SEQUENCE</scope>
    <source>
        <strain evidence="2">VKM B-2748</strain>
    </source>
</reference>
<evidence type="ECO:0000313" key="3">
    <source>
        <dbReference type="Proteomes" id="UP001143309"/>
    </source>
</evidence>
<name>A0A9W6JKK9_9HYPH</name>
<keyword evidence="3" id="KW-1185">Reference proteome</keyword>
<dbReference type="EMBL" id="BSFL01000001">
    <property type="protein sequence ID" value="GLK78902.1"/>
    <property type="molecule type" value="Genomic_DNA"/>
</dbReference>
<comment type="similarity">
    <text evidence="1">Belongs to the vitamin uptake transporter (VUT/ECF) (TC 2.A.88) family. Q precursor transporter subfamily.</text>
</comment>
<feature type="transmembrane region" description="Helical" evidence="1">
    <location>
        <begin position="123"/>
        <end position="142"/>
    </location>
</feature>
<reference evidence="2" key="1">
    <citation type="journal article" date="2014" name="Int. J. Syst. Evol. Microbiol.">
        <title>Complete genome sequence of Corynebacterium casei LMG S-19264T (=DSM 44701T), isolated from a smear-ripened cheese.</title>
        <authorList>
            <consortium name="US DOE Joint Genome Institute (JGI-PGF)"/>
            <person name="Walter F."/>
            <person name="Albersmeier A."/>
            <person name="Kalinowski J."/>
            <person name="Ruckert C."/>
        </authorList>
    </citation>
    <scope>NUCLEOTIDE SEQUENCE</scope>
    <source>
        <strain evidence="2">VKM B-2748</strain>
    </source>
</reference>
<dbReference type="GO" id="GO:0022857">
    <property type="term" value="F:transmembrane transporter activity"/>
    <property type="evidence" value="ECO:0007669"/>
    <property type="project" value="UniProtKB-UniRule"/>
</dbReference>
<keyword evidence="1" id="KW-0997">Cell inner membrane</keyword>
<keyword evidence="1" id="KW-1133">Transmembrane helix</keyword>
<feature type="transmembrane region" description="Helical" evidence="1">
    <location>
        <begin position="93"/>
        <end position="111"/>
    </location>
</feature>
<proteinExistence type="inferred from homology"/>
<evidence type="ECO:0000256" key="1">
    <source>
        <dbReference type="HAMAP-Rule" id="MF_02088"/>
    </source>
</evidence>
<keyword evidence="1" id="KW-0813">Transport</keyword>
<comment type="subcellular location">
    <subcellularLocation>
        <location evidence="1">Cell inner membrane</location>
        <topology evidence="1">Multi-pass membrane protein</topology>
    </subcellularLocation>
</comment>
<dbReference type="Proteomes" id="UP001143309">
    <property type="component" value="Unassembled WGS sequence"/>
</dbReference>
<dbReference type="PANTHER" id="PTHR34300">
    <property type="entry name" value="QUEUOSINE PRECURSOR TRANSPORTER-RELATED"/>
    <property type="match status" value="1"/>
</dbReference>
<dbReference type="InterPro" id="IPR003744">
    <property type="entry name" value="YhhQ"/>
</dbReference>
<feature type="transmembrane region" description="Helical" evidence="1">
    <location>
        <begin position="71"/>
        <end position="87"/>
    </location>
</feature>
<dbReference type="AlphaFoldDB" id="A0A9W6JKK9"/>
<keyword evidence="1" id="KW-0812">Transmembrane</keyword>
<dbReference type="Pfam" id="PF02592">
    <property type="entry name" value="Vut_1"/>
    <property type="match status" value="2"/>
</dbReference>
<evidence type="ECO:0000313" key="2">
    <source>
        <dbReference type="EMBL" id="GLK78902.1"/>
    </source>
</evidence>
<dbReference type="NCBIfam" id="TIGR00697">
    <property type="entry name" value="queuosine precursor transporter"/>
    <property type="match status" value="2"/>
</dbReference>
<feature type="transmembrane region" description="Helical" evidence="1">
    <location>
        <begin position="162"/>
        <end position="183"/>
    </location>
</feature>
<gene>
    <name evidence="2" type="ORF">GCM10008174_06430</name>
</gene>
<sequence length="201" mass="21106">MTREPLTAGGLAFPVAAMALVVAASNVLVQHPVEALGLGDKLTWGAFTYPLAFLVTDLTNRRFGPAAARRVVYCGFALAVALSIWLATPRIALASGAAFLVGQLLDVAVFSKLRRLAWWRAPLAAGLIGSAVDTALFFSLAFAGDPAMSEPVALFGLAQTPLWASLATYDFVVKVAGAFLLLAPYGALMNVIHPYERTAAG</sequence>
<dbReference type="GO" id="GO:0005886">
    <property type="term" value="C:plasma membrane"/>
    <property type="evidence" value="ECO:0007669"/>
    <property type="project" value="UniProtKB-SubCell"/>
</dbReference>
<comment type="caution">
    <text evidence="2">The sequence shown here is derived from an EMBL/GenBank/DDBJ whole genome shotgun (WGS) entry which is preliminary data.</text>
</comment>